<keyword evidence="2" id="KW-1185">Reference proteome</keyword>
<evidence type="ECO:0000313" key="2">
    <source>
        <dbReference type="Proteomes" id="UP000194143"/>
    </source>
</evidence>
<name>A0A1B1L7V5_BACTU</name>
<dbReference type="EMBL" id="CP021061">
    <property type="protein sequence ID" value="ARP58456.1"/>
    <property type="molecule type" value="Genomic_DNA"/>
</dbReference>
<accession>A0A1B1L7V5</accession>
<protein>
    <submittedName>
        <fullName evidence="1">Flavoprotein</fullName>
    </submittedName>
</protein>
<reference evidence="1 2" key="1">
    <citation type="submission" date="2017-04" db="EMBL/GenBank/DDBJ databases">
        <title>Complete Genome Sequence of Bacillus thuringiensis type Strain ATCC 10792.</title>
        <authorList>
            <person name="Oh D.-H."/>
            <person name="Park B.-J."/>
            <person name="Shuai W."/>
            <person name="Chelliah R."/>
        </authorList>
    </citation>
    <scope>NUCLEOTIDE SEQUENCE [LARGE SCALE GENOMIC DNA]</scope>
    <source>
        <strain evidence="1 2">ATCC 10792</strain>
    </source>
</reference>
<dbReference type="Proteomes" id="UP000194143">
    <property type="component" value="Chromosome"/>
</dbReference>
<dbReference type="AlphaFoldDB" id="A0A1B1L7V5"/>
<dbReference type="GeneID" id="67467493"/>
<organism evidence="1 2">
    <name type="scientific">Bacillus thuringiensis</name>
    <dbReference type="NCBI Taxonomy" id="1428"/>
    <lineage>
        <taxon>Bacteria</taxon>
        <taxon>Bacillati</taxon>
        <taxon>Bacillota</taxon>
        <taxon>Bacilli</taxon>
        <taxon>Bacillales</taxon>
        <taxon>Bacillaceae</taxon>
        <taxon>Bacillus</taxon>
        <taxon>Bacillus cereus group</taxon>
    </lineage>
</organism>
<gene>
    <name evidence="1" type="ORF">CAB88_15820</name>
</gene>
<sequence length="40" mass="4572">MIDEKTIQIVQSTAPVLKEHSIEKELIHYESFSPFAILGE</sequence>
<dbReference type="SMR" id="A0A1B1L7V5"/>
<evidence type="ECO:0000313" key="1">
    <source>
        <dbReference type="EMBL" id="ARP58456.1"/>
    </source>
</evidence>
<dbReference type="RefSeq" id="WP_000564622.1">
    <property type="nucleotide sequence ID" value="NZ_CP015350.1"/>
</dbReference>
<proteinExistence type="predicted"/>